<reference evidence="2 3" key="1">
    <citation type="submission" date="2019-09" db="EMBL/GenBank/DDBJ databases">
        <title>Draft Whole-Genome sequence of Blastochloris sulfoviridis DSM 729.</title>
        <authorList>
            <person name="Meyer T.E."/>
            <person name="Kyndt J.A."/>
        </authorList>
    </citation>
    <scope>NUCLEOTIDE SEQUENCE [LARGE SCALE GENOMIC DNA]</scope>
    <source>
        <strain evidence="2 3">DSM 729</strain>
    </source>
</reference>
<evidence type="ECO:0000256" key="1">
    <source>
        <dbReference type="SAM" id="Phobius"/>
    </source>
</evidence>
<dbReference type="AlphaFoldDB" id="A0A5M6HUC0"/>
<keyword evidence="1" id="KW-0472">Membrane</keyword>
<gene>
    <name evidence="2" type="ORF">F1193_12090</name>
</gene>
<evidence type="ECO:0000313" key="3">
    <source>
        <dbReference type="Proteomes" id="UP000323886"/>
    </source>
</evidence>
<name>A0A5M6HUC0_9HYPH</name>
<dbReference type="InterPro" id="IPR010390">
    <property type="entry name" value="ABC-2_transporter-like"/>
</dbReference>
<feature type="transmembrane region" description="Helical" evidence="1">
    <location>
        <begin position="253"/>
        <end position="274"/>
    </location>
</feature>
<feature type="transmembrane region" description="Helical" evidence="1">
    <location>
        <begin position="44"/>
        <end position="64"/>
    </location>
</feature>
<organism evidence="2 3">
    <name type="scientific">Blastochloris sulfoviridis</name>
    <dbReference type="NCBI Taxonomy" id="50712"/>
    <lineage>
        <taxon>Bacteria</taxon>
        <taxon>Pseudomonadati</taxon>
        <taxon>Pseudomonadota</taxon>
        <taxon>Alphaproteobacteria</taxon>
        <taxon>Hyphomicrobiales</taxon>
        <taxon>Blastochloridaceae</taxon>
        <taxon>Blastochloris</taxon>
    </lineage>
</organism>
<sequence length="282" mass="30399">MSSMEADASAPHGPRMRALALLPVFLALHLKVMLQYRADFVMGAVGQVIYTLLSVAFIGAVMMPGAALDGWRFWDVMFLLGFGDVAFGLSAVFFFRVFLSFESAYIIQGRLDQLLLQPLAVLPALILRNIDLNHLAVVIKGVVVVAVAAHMLDLAWSAARVAEFVLLAASAAAIYGGLYIGFVSLGFWFRRRASLARPVLSLNYLTQYPLTIYPGPVQALLTFVLPLGLATFYPAQSFLGIAATNGVAEVAPWMMPLLALAVAAFGAGVFHLGLRRYVSSGT</sequence>
<keyword evidence="1" id="KW-1133">Transmembrane helix</keyword>
<dbReference type="OrthoDB" id="9788195at2"/>
<dbReference type="EMBL" id="VWPL01000022">
    <property type="protein sequence ID" value="KAA5599476.1"/>
    <property type="molecule type" value="Genomic_DNA"/>
</dbReference>
<evidence type="ECO:0008006" key="4">
    <source>
        <dbReference type="Google" id="ProtNLM"/>
    </source>
</evidence>
<protein>
    <recommendedName>
        <fullName evidence="4">ABC transporter permease</fullName>
    </recommendedName>
</protein>
<feature type="transmembrane region" description="Helical" evidence="1">
    <location>
        <begin position="164"/>
        <end position="189"/>
    </location>
</feature>
<dbReference type="Proteomes" id="UP000323886">
    <property type="component" value="Unassembled WGS sequence"/>
</dbReference>
<dbReference type="Pfam" id="PF06182">
    <property type="entry name" value="ABC2_membrane_6"/>
    <property type="match status" value="1"/>
</dbReference>
<comment type="caution">
    <text evidence="2">The sequence shown here is derived from an EMBL/GenBank/DDBJ whole genome shotgun (WGS) entry which is preliminary data.</text>
</comment>
<dbReference type="PANTHER" id="PTHR36833">
    <property type="entry name" value="SLR0610 PROTEIN-RELATED"/>
    <property type="match status" value="1"/>
</dbReference>
<dbReference type="PANTHER" id="PTHR36833:SF1">
    <property type="entry name" value="INTEGRAL MEMBRANE TRANSPORT PROTEIN"/>
    <property type="match status" value="1"/>
</dbReference>
<feature type="transmembrane region" description="Helical" evidence="1">
    <location>
        <begin position="134"/>
        <end position="152"/>
    </location>
</feature>
<feature type="transmembrane region" description="Helical" evidence="1">
    <location>
        <begin position="210"/>
        <end position="233"/>
    </location>
</feature>
<accession>A0A5M6HUC0</accession>
<keyword evidence="3" id="KW-1185">Reference proteome</keyword>
<evidence type="ECO:0000313" key="2">
    <source>
        <dbReference type="EMBL" id="KAA5599476.1"/>
    </source>
</evidence>
<keyword evidence="1" id="KW-0812">Transmembrane</keyword>
<feature type="transmembrane region" description="Helical" evidence="1">
    <location>
        <begin position="76"/>
        <end position="99"/>
    </location>
</feature>
<proteinExistence type="predicted"/>